<dbReference type="Gene3D" id="3.30.465.10">
    <property type="match status" value="2"/>
</dbReference>
<dbReference type="InterPro" id="IPR006094">
    <property type="entry name" value="Oxid_FAD_bind_N"/>
</dbReference>
<dbReference type="AlphaFoldDB" id="A0AA35ZIF4"/>
<keyword evidence="10" id="KW-1185">Reference proteome</keyword>
<dbReference type="InterPro" id="IPR016169">
    <property type="entry name" value="FAD-bd_PCMH_sub2"/>
</dbReference>
<evidence type="ECO:0000256" key="2">
    <source>
        <dbReference type="ARBA" id="ARBA00005466"/>
    </source>
</evidence>
<dbReference type="SUPFAM" id="SSF56176">
    <property type="entry name" value="FAD-binding/transporter-associated domain-like"/>
    <property type="match status" value="1"/>
</dbReference>
<dbReference type="Pfam" id="PF08031">
    <property type="entry name" value="BBE"/>
    <property type="match status" value="1"/>
</dbReference>
<feature type="signal peptide" evidence="7">
    <location>
        <begin position="1"/>
        <end position="20"/>
    </location>
</feature>
<evidence type="ECO:0000313" key="9">
    <source>
        <dbReference type="EMBL" id="CAI9293183.1"/>
    </source>
</evidence>
<dbReference type="Gene3D" id="3.40.462.20">
    <property type="match status" value="1"/>
</dbReference>
<dbReference type="InterPro" id="IPR012951">
    <property type="entry name" value="BBE"/>
</dbReference>
<dbReference type="GO" id="GO:0071949">
    <property type="term" value="F:FAD binding"/>
    <property type="evidence" value="ECO:0007669"/>
    <property type="project" value="InterPro"/>
</dbReference>
<evidence type="ECO:0000313" key="10">
    <source>
        <dbReference type="Proteomes" id="UP001177003"/>
    </source>
</evidence>
<dbReference type="EMBL" id="OX465083">
    <property type="protein sequence ID" value="CAI9293183.1"/>
    <property type="molecule type" value="Genomic_DNA"/>
</dbReference>
<evidence type="ECO:0000256" key="6">
    <source>
        <dbReference type="ARBA" id="ARBA00023180"/>
    </source>
</evidence>
<evidence type="ECO:0000256" key="4">
    <source>
        <dbReference type="ARBA" id="ARBA00022729"/>
    </source>
</evidence>
<dbReference type="InterPro" id="IPR016166">
    <property type="entry name" value="FAD-bd_PCMH"/>
</dbReference>
<name>A0AA35ZIF4_LACSI</name>
<keyword evidence="3" id="KW-0285">Flavoprotein</keyword>
<evidence type="ECO:0000259" key="8">
    <source>
        <dbReference type="PROSITE" id="PS51387"/>
    </source>
</evidence>
<comment type="similarity">
    <text evidence="2">Belongs to the oxygen-dependent FAD-linked oxidoreductase family.</text>
</comment>
<dbReference type="Proteomes" id="UP001177003">
    <property type="component" value="Chromosome 7"/>
</dbReference>
<gene>
    <name evidence="9" type="ORF">LSALG_LOCUS32210</name>
</gene>
<evidence type="ECO:0000256" key="7">
    <source>
        <dbReference type="SAM" id="SignalP"/>
    </source>
</evidence>
<keyword evidence="4 7" id="KW-0732">Signal</keyword>
<dbReference type="InterPro" id="IPR036318">
    <property type="entry name" value="FAD-bd_PCMH-like_sf"/>
</dbReference>
<feature type="domain" description="FAD-binding PCMH-type" evidence="8">
    <location>
        <begin position="65"/>
        <end position="264"/>
    </location>
</feature>
<evidence type="ECO:0000256" key="3">
    <source>
        <dbReference type="ARBA" id="ARBA00022630"/>
    </source>
</evidence>
<keyword evidence="6" id="KW-0325">Glycoprotein</keyword>
<dbReference type="Gene3D" id="3.30.43.10">
    <property type="entry name" value="Uridine Diphospho-n-acetylenolpyruvylglucosamine Reductase, domain 2"/>
    <property type="match status" value="1"/>
</dbReference>
<reference evidence="9" key="1">
    <citation type="submission" date="2023-04" db="EMBL/GenBank/DDBJ databases">
        <authorList>
            <person name="Vijverberg K."/>
            <person name="Xiong W."/>
            <person name="Schranz E."/>
        </authorList>
    </citation>
    <scope>NUCLEOTIDE SEQUENCE</scope>
</reference>
<evidence type="ECO:0000256" key="5">
    <source>
        <dbReference type="ARBA" id="ARBA00022827"/>
    </source>
</evidence>
<organism evidence="9 10">
    <name type="scientific">Lactuca saligna</name>
    <name type="common">Willowleaf lettuce</name>
    <dbReference type="NCBI Taxonomy" id="75948"/>
    <lineage>
        <taxon>Eukaryota</taxon>
        <taxon>Viridiplantae</taxon>
        <taxon>Streptophyta</taxon>
        <taxon>Embryophyta</taxon>
        <taxon>Tracheophyta</taxon>
        <taxon>Spermatophyta</taxon>
        <taxon>Magnoliopsida</taxon>
        <taxon>eudicotyledons</taxon>
        <taxon>Gunneridae</taxon>
        <taxon>Pentapetalae</taxon>
        <taxon>asterids</taxon>
        <taxon>campanulids</taxon>
        <taxon>Asterales</taxon>
        <taxon>Asteraceae</taxon>
        <taxon>Cichorioideae</taxon>
        <taxon>Cichorieae</taxon>
        <taxon>Lactucinae</taxon>
        <taxon>Lactuca</taxon>
    </lineage>
</organism>
<dbReference type="GO" id="GO:0016491">
    <property type="term" value="F:oxidoreductase activity"/>
    <property type="evidence" value="ECO:0007669"/>
    <property type="project" value="InterPro"/>
</dbReference>
<accession>A0AA35ZIF4</accession>
<keyword evidence="5" id="KW-0274">FAD</keyword>
<evidence type="ECO:0000256" key="1">
    <source>
        <dbReference type="ARBA" id="ARBA00001974"/>
    </source>
</evidence>
<dbReference type="Pfam" id="PF01565">
    <property type="entry name" value="FAD_binding_4"/>
    <property type="match status" value="1"/>
</dbReference>
<comment type="cofactor">
    <cofactor evidence="1">
        <name>FAD</name>
        <dbReference type="ChEBI" id="CHEBI:57692"/>
    </cofactor>
</comment>
<dbReference type="PANTHER" id="PTHR32448">
    <property type="entry name" value="OS08G0158400 PROTEIN"/>
    <property type="match status" value="1"/>
</dbReference>
<proteinExistence type="inferred from homology"/>
<sequence length="481" mass="54385">MPSSRFILVLLISLTPFSSSQQIQETFHQCLSNIQTPNSFFTKNDTNFISILNSRAINLRFTTQSTPKPESIFTPSNESHIQTAVICAKKLGIHLRLRSGGHDYEGVSYTSVMGPTFVVIDLSKMRAVNVDLADNSVWVEAGATIGEVYYRVAEKSKTVGIPGEYLHEFGGGRTCLGGRIENRWGEDVFWAIRGGGGGSFGIIVSWKLKLVSVPATVTVFNVPRTLEQGAAKILYKWQQVASNFDEDLFVRAFISRTSDKTLTTTYQALFLGMGDRLLEIMNAGFPELGVKKEDLIEMSWIESVMFIGAYPLNTPPSVLLDGKPRSLNYFKAKSDFVKEVIPESGLEGLWKIMLEEGSPFIIWNPYGGIMSKISESSIPFPHRNGILFKIQYYSSWMDSGMEDKYVSMNRKVYEYMTKYVSKSPREAYVNYRDLDLGINEKSNVNWGINYFKDNFSKLRKIKTKFDPSNFFRHEQSIPVLK</sequence>
<feature type="chain" id="PRO_5041275702" description="FAD-binding PCMH-type domain-containing protein" evidence="7">
    <location>
        <begin position="21"/>
        <end position="481"/>
    </location>
</feature>
<dbReference type="PROSITE" id="PS51387">
    <property type="entry name" value="FAD_PCMH"/>
    <property type="match status" value="1"/>
</dbReference>
<dbReference type="InterPro" id="IPR016167">
    <property type="entry name" value="FAD-bd_PCMH_sub1"/>
</dbReference>
<protein>
    <recommendedName>
        <fullName evidence="8">FAD-binding PCMH-type domain-containing protein</fullName>
    </recommendedName>
</protein>